<dbReference type="Pfam" id="PF13426">
    <property type="entry name" value="PAS_9"/>
    <property type="match status" value="1"/>
</dbReference>
<keyword evidence="2" id="KW-0716">Sensory transduction</keyword>
<evidence type="ECO:0000259" key="8">
    <source>
        <dbReference type="PROSITE" id="PS50112"/>
    </source>
</evidence>
<dbReference type="PANTHER" id="PTHR47429">
    <property type="entry name" value="PROTEIN TWIN LOV 1"/>
    <property type="match status" value="1"/>
</dbReference>
<sequence>MGKPFVTSQLELARNHERDSLDIFGQTVLSQHSYATGGASDKPLFSRAPGSAWNDALHAAEELFQGSGRPLTAAAGTRSSTPPDVEQKARPVVEHTEFSLNDLIVELEAAEQDSKSSPAKWQGVLSKMQMDDDHDRGQQRYANGNGYERQGRRSSDSGSRMVLSGGVSDDVISERAAQWGYGVVLKSSSRDSTPRTSSGSSAGGSGTTQAIPGVSRDVKDALASFQLAFLVCDATQHDFPILYASAGFTTMTGYSGVEIVGRNCRFLQGADTDRSAIAKLREALKNGDTYTGTLLNYKKDGTPFWNLLTISPIKDDEGKVIKYIGMQAEQNSKEQHPRNAKGQKSPAVRSTQGPTTFVPGLAAGAGGATHRRHSSSSLPKPPVVPQKPSPAAERRSAGPELHYDEHPQRRMSQRYSLTSNGPRSTRNSSVAIQESCEPDWREAALKLRVGLDGGKKSSYFETPEATAKVESGGLKSKSGRLTSRILRLFRNFKDSKHSKRQLETVSSGKDDFQFSDSEDERDDFNSTDNSTRTSVSRPRSSSIYSTTRNSESQKRPEASMEDLCDRLKERLKDNREDQQSPPSPSFDGNKRQFCIIHA</sequence>
<keyword evidence="6" id="KW-0675">Receptor</keyword>
<evidence type="ECO:0000256" key="5">
    <source>
        <dbReference type="ARBA" id="ARBA00022991"/>
    </source>
</evidence>
<evidence type="ECO:0000313" key="10">
    <source>
        <dbReference type="EMBL" id="AML78930.1"/>
    </source>
</evidence>
<feature type="region of interest" description="Disordered" evidence="7">
    <location>
        <begin position="329"/>
        <end position="432"/>
    </location>
</feature>
<dbReference type="CDD" id="cd00130">
    <property type="entry name" value="PAS"/>
    <property type="match status" value="1"/>
</dbReference>
<dbReference type="NCBIfam" id="TIGR00229">
    <property type="entry name" value="sensory_box"/>
    <property type="match status" value="1"/>
</dbReference>
<keyword evidence="5" id="KW-0157">Chromophore</keyword>
<name>A0A126X3D9_9MARC</name>
<feature type="region of interest" description="Disordered" evidence="7">
    <location>
        <begin position="187"/>
        <end position="212"/>
    </location>
</feature>
<dbReference type="PROSITE" id="PS50113">
    <property type="entry name" value="PAC"/>
    <property type="match status" value="1"/>
</dbReference>
<dbReference type="GO" id="GO:0005634">
    <property type="term" value="C:nucleus"/>
    <property type="evidence" value="ECO:0007669"/>
    <property type="project" value="TreeGrafter"/>
</dbReference>
<feature type="compositionally biased region" description="Basic and acidic residues" evidence="7">
    <location>
        <begin position="551"/>
        <end position="578"/>
    </location>
</feature>
<dbReference type="GO" id="GO:0009637">
    <property type="term" value="P:response to blue light"/>
    <property type="evidence" value="ECO:0007669"/>
    <property type="project" value="UniProtKB-ARBA"/>
</dbReference>
<dbReference type="InterPro" id="IPR000700">
    <property type="entry name" value="PAS-assoc_C"/>
</dbReference>
<reference evidence="10" key="1">
    <citation type="journal article" date="2016" name="Proc. Natl. Acad. Sci. U.S.A.">
        <title>Functional and topological diversity of LOV domain photoreceptors.</title>
        <authorList>
            <person name="Glantz S.T."/>
            <person name="Carpenter E.J."/>
            <person name="Melkonian M."/>
            <person name="Gardner K.H."/>
            <person name="Boyden E.S."/>
            <person name="Wong G.K."/>
            <person name="Chow B.Y."/>
        </authorList>
    </citation>
    <scope>NUCLEOTIDE SEQUENCE</scope>
    <source>
        <strain evidence="10">UUHD_2018526</strain>
    </source>
</reference>
<dbReference type="AlphaFoldDB" id="A0A126X3D9"/>
<keyword evidence="3" id="KW-0285">Flavoprotein</keyword>
<evidence type="ECO:0000256" key="4">
    <source>
        <dbReference type="ARBA" id="ARBA00022643"/>
    </source>
</evidence>
<keyword evidence="4" id="KW-0288">FMN</keyword>
<dbReference type="SUPFAM" id="SSF55785">
    <property type="entry name" value="PYP-like sensor domain (PAS domain)"/>
    <property type="match status" value="1"/>
</dbReference>
<feature type="domain" description="PAS" evidence="8">
    <location>
        <begin position="214"/>
        <end position="287"/>
    </location>
</feature>
<evidence type="ECO:0000256" key="1">
    <source>
        <dbReference type="ARBA" id="ARBA00022543"/>
    </source>
</evidence>
<dbReference type="SMART" id="SM00086">
    <property type="entry name" value="PAC"/>
    <property type="match status" value="1"/>
</dbReference>
<evidence type="ECO:0000256" key="2">
    <source>
        <dbReference type="ARBA" id="ARBA00022606"/>
    </source>
</evidence>
<feature type="compositionally biased region" description="Low complexity" evidence="7">
    <location>
        <begin position="530"/>
        <end position="548"/>
    </location>
</feature>
<accession>A0A126X3D9</accession>
<feature type="region of interest" description="Disordered" evidence="7">
    <location>
        <begin position="497"/>
        <end position="592"/>
    </location>
</feature>
<dbReference type="InterPro" id="IPR001610">
    <property type="entry name" value="PAC"/>
</dbReference>
<feature type="domain" description="PAC" evidence="9">
    <location>
        <begin position="288"/>
        <end position="342"/>
    </location>
</feature>
<evidence type="ECO:0000259" key="9">
    <source>
        <dbReference type="PROSITE" id="PS50113"/>
    </source>
</evidence>
<organism evidence="10">
    <name type="scientific">Porella pinnata</name>
    <dbReference type="NCBI Taxonomy" id="56943"/>
    <lineage>
        <taxon>Eukaryota</taxon>
        <taxon>Viridiplantae</taxon>
        <taxon>Streptophyta</taxon>
        <taxon>Embryophyta</taxon>
        <taxon>Marchantiophyta</taxon>
        <taxon>Jungermanniopsida</taxon>
        <taxon>Jungermanniidae</taxon>
        <taxon>Porellales</taxon>
        <taxon>Porellineae</taxon>
        <taxon>Porellaceae</taxon>
        <taxon>Porella</taxon>
    </lineage>
</organism>
<protein>
    <submittedName>
        <fullName evidence="10">Putative LOV domain-containing protein</fullName>
    </submittedName>
</protein>
<feature type="region of interest" description="Disordered" evidence="7">
    <location>
        <begin position="70"/>
        <end position="90"/>
    </location>
</feature>
<feature type="compositionally biased region" description="Polar residues" evidence="7">
    <location>
        <begin position="413"/>
        <end position="432"/>
    </location>
</feature>
<dbReference type="PROSITE" id="PS50112">
    <property type="entry name" value="PAS"/>
    <property type="match status" value="1"/>
</dbReference>
<dbReference type="Gene3D" id="3.30.450.20">
    <property type="entry name" value="PAS domain"/>
    <property type="match status" value="1"/>
</dbReference>
<dbReference type="PANTHER" id="PTHR47429:SF8">
    <property type="entry name" value="PHOTOTROPIN-1-LIKE"/>
    <property type="match status" value="1"/>
</dbReference>
<feature type="compositionally biased region" description="Basic and acidic residues" evidence="7">
    <location>
        <begin position="129"/>
        <end position="138"/>
    </location>
</feature>
<feature type="region of interest" description="Disordered" evidence="7">
    <location>
        <begin position="109"/>
        <end position="164"/>
    </location>
</feature>
<dbReference type="EMBL" id="KU701298">
    <property type="protein sequence ID" value="AML78930.1"/>
    <property type="molecule type" value="mRNA"/>
</dbReference>
<evidence type="ECO:0000256" key="6">
    <source>
        <dbReference type="ARBA" id="ARBA00023170"/>
    </source>
</evidence>
<evidence type="ECO:0000256" key="7">
    <source>
        <dbReference type="SAM" id="MobiDB-lite"/>
    </source>
</evidence>
<feature type="compositionally biased region" description="Basic and acidic residues" evidence="7">
    <location>
        <begin position="392"/>
        <end position="408"/>
    </location>
</feature>
<dbReference type="GO" id="GO:0009881">
    <property type="term" value="F:photoreceptor activity"/>
    <property type="evidence" value="ECO:0007669"/>
    <property type="project" value="UniProtKB-KW"/>
</dbReference>
<keyword evidence="1" id="KW-0600">Photoreceptor protein</keyword>
<feature type="compositionally biased region" description="Pro residues" evidence="7">
    <location>
        <begin position="379"/>
        <end position="388"/>
    </location>
</feature>
<proteinExistence type="evidence at transcript level"/>
<dbReference type="InterPro" id="IPR035965">
    <property type="entry name" value="PAS-like_dom_sf"/>
</dbReference>
<evidence type="ECO:0000256" key="3">
    <source>
        <dbReference type="ARBA" id="ARBA00022630"/>
    </source>
</evidence>
<dbReference type="InterPro" id="IPR000014">
    <property type="entry name" value="PAS"/>
</dbReference>